<keyword evidence="4" id="KW-0136">Cellulose degradation</keyword>
<feature type="domain" description="CBM6" evidence="9">
    <location>
        <begin position="30"/>
        <end position="154"/>
    </location>
</feature>
<dbReference type="GO" id="GO:0009986">
    <property type="term" value="C:cell surface"/>
    <property type="evidence" value="ECO:0007669"/>
    <property type="project" value="TreeGrafter"/>
</dbReference>
<dbReference type="SUPFAM" id="SSF49785">
    <property type="entry name" value="Galactose-binding domain-like"/>
    <property type="match status" value="1"/>
</dbReference>
<keyword evidence="6" id="KW-0326">Glycosidase</keyword>
<evidence type="ECO:0000256" key="5">
    <source>
        <dbReference type="ARBA" id="ARBA00023277"/>
    </source>
</evidence>
<dbReference type="Gene3D" id="3.20.20.80">
    <property type="entry name" value="Glycosidases"/>
    <property type="match status" value="1"/>
</dbReference>
<evidence type="ECO:0000256" key="2">
    <source>
        <dbReference type="ARBA" id="ARBA00022729"/>
    </source>
</evidence>
<dbReference type="RefSeq" id="WP_203906292.1">
    <property type="nucleotide sequence ID" value="NZ_BONY01000002.1"/>
</dbReference>
<feature type="signal peptide" evidence="8">
    <location>
        <begin position="1"/>
        <end position="27"/>
    </location>
</feature>
<dbReference type="SUPFAM" id="SSF51445">
    <property type="entry name" value="(Trans)glycosidases"/>
    <property type="match status" value="1"/>
</dbReference>
<keyword evidence="11" id="KW-1185">Reference proteome</keyword>
<dbReference type="InterPro" id="IPR017853">
    <property type="entry name" value="GH"/>
</dbReference>
<dbReference type="InterPro" id="IPR005084">
    <property type="entry name" value="CBM6"/>
</dbReference>
<dbReference type="InterPro" id="IPR014756">
    <property type="entry name" value="Ig_E-set"/>
</dbReference>
<dbReference type="InterPro" id="IPR050386">
    <property type="entry name" value="Glycosyl_hydrolase_5"/>
</dbReference>
<dbReference type="GO" id="GO:0008422">
    <property type="term" value="F:beta-glucosidase activity"/>
    <property type="evidence" value="ECO:0007669"/>
    <property type="project" value="TreeGrafter"/>
</dbReference>
<keyword evidence="2 8" id="KW-0732">Signal</keyword>
<gene>
    <name evidence="10" type="ORF">Rhe02_04090</name>
</gene>
<dbReference type="Proteomes" id="UP000612899">
    <property type="component" value="Unassembled WGS sequence"/>
</dbReference>
<dbReference type="Gene3D" id="2.60.40.10">
    <property type="entry name" value="Immunoglobulins"/>
    <property type="match status" value="2"/>
</dbReference>
<dbReference type="PANTHER" id="PTHR31297:SF41">
    <property type="entry name" value="ENDOGLUCANASE, PUTATIVE (AFU_ORTHOLOGUE AFUA_5G01830)-RELATED"/>
    <property type="match status" value="1"/>
</dbReference>
<dbReference type="InterPro" id="IPR001547">
    <property type="entry name" value="Glyco_hydro_5"/>
</dbReference>
<comment type="caution">
    <text evidence="10">The sequence shown here is derived from an EMBL/GenBank/DDBJ whole genome shotgun (WGS) entry which is preliminary data.</text>
</comment>
<evidence type="ECO:0000259" key="9">
    <source>
        <dbReference type="PROSITE" id="PS51175"/>
    </source>
</evidence>
<keyword evidence="7" id="KW-0624">Polysaccharide degradation</keyword>
<feature type="chain" id="PRO_5035319032" description="CBM6 domain-containing protein" evidence="8">
    <location>
        <begin position="28"/>
        <end position="692"/>
    </location>
</feature>
<name>A0A8J3Q2Q1_9ACTN</name>
<dbReference type="EMBL" id="BONY01000002">
    <property type="protein sequence ID" value="GIH02342.1"/>
    <property type="molecule type" value="Genomic_DNA"/>
</dbReference>
<dbReference type="Pfam" id="PF03442">
    <property type="entry name" value="CBM_X2"/>
    <property type="match status" value="1"/>
</dbReference>
<evidence type="ECO:0000313" key="11">
    <source>
        <dbReference type="Proteomes" id="UP000612899"/>
    </source>
</evidence>
<accession>A0A8J3Q2Q1</accession>
<dbReference type="Gene3D" id="2.60.120.260">
    <property type="entry name" value="Galactose-binding domain-like"/>
    <property type="match status" value="1"/>
</dbReference>
<dbReference type="Pfam" id="PF03422">
    <property type="entry name" value="CBM_6"/>
    <property type="match status" value="1"/>
</dbReference>
<comment type="similarity">
    <text evidence="1">Belongs to the glycosyl hydrolase 5 (cellulase A) family.</text>
</comment>
<dbReference type="SUPFAM" id="SSF81296">
    <property type="entry name" value="E set domains"/>
    <property type="match status" value="1"/>
</dbReference>
<evidence type="ECO:0000256" key="4">
    <source>
        <dbReference type="ARBA" id="ARBA00023001"/>
    </source>
</evidence>
<organism evidence="10 11">
    <name type="scientific">Rhizocola hellebori</name>
    <dbReference type="NCBI Taxonomy" id="1392758"/>
    <lineage>
        <taxon>Bacteria</taxon>
        <taxon>Bacillati</taxon>
        <taxon>Actinomycetota</taxon>
        <taxon>Actinomycetes</taxon>
        <taxon>Micromonosporales</taxon>
        <taxon>Micromonosporaceae</taxon>
        <taxon>Rhizocola</taxon>
    </lineage>
</organism>
<keyword evidence="5" id="KW-0119">Carbohydrate metabolism</keyword>
<protein>
    <recommendedName>
        <fullName evidence="9">CBM6 domain-containing protein</fullName>
    </recommendedName>
</protein>
<evidence type="ECO:0000256" key="3">
    <source>
        <dbReference type="ARBA" id="ARBA00022801"/>
    </source>
</evidence>
<dbReference type="InterPro" id="IPR040946">
    <property type="entry name" value="CBM46"/>
</dbReference>
<dbReference type="GO" id="GO:0005576">
    <property type="term" value="C:extracellular region"/>
    <property type="evidence" value="ECO:0007669"/>
    <property type="project" value="TreeGrafter"/>
</dbReference>
<dbReference type="PROSITE" id="PS51175">
    <property type="entry name" value="CBM6"/>
    <property type="match status" value="1"/>
</dbReference>
<dbReference type="GO" id="GO:0030246">
    <property type="term" value="F:carbohydrate binding"/>
    <property type="evidence" value="ECO:0007669"/>
    <property type="project" value="InterPro"/>
</dbReference>
<dbReference type="PANTHER" id="PTHR31297">
    <property type="entry name" value="GLUCAN ENDO-1,6-BETA-GLUCOSIDASE B"/>
    <property type="match status" value="1"/>
</dbReference>
<reference evidence="10" key="1">
    <citation type="submission" date="2021-01" db="EMBL/GenBank/DDBJ databases">
        <title>Whole genome shotgun sequence of Rhizocola hellebori NBRC 109834.</title>
        <authorList>
            <person name="Komaki H."/>
            <person name="Tamura T."/>
        </authorList>
    </citation>
    <scope>NUCLEOTIDE SEQUENCE</scope>
    <source>
        <strain evidence="10">NBRC 109834</strain>
    </source>
</reference>
<proteinExistence type="inferred from homology"/>
<dbReference type="InterPro" id="IPR013783">
    <property type="entry name" value="Ig-like_fold"/>
</dbReference>
<keyword evidence="3" id="KW-0378">Hydrolase</keyword>
<dbReference type="InterPro" id="IPR008979">
    <property type="entry name" value="Galactose-bd-like_sf"/>
</dbReference>
<evidence type="ECO:0000256" key="8">
    <source>
        <dbReference type="SAM" id="SignalP"/>
    </source>
</evidence>
<dbReference type="AlphaFoldDB" id="A0A8J3Q2Q1"/>
<evidence type="ECO:0000256" key="7">
    <source>
        <dbReference type="ARBA" id="ARBA00023326"/>
    </source>
</evidence>
<dbReference type="InterPro" id="IPR005102">
    <property type="entry name" value="Carbo-bd_X2"/>
</dbReference>
<sequence length="692" mass="74365">MKLRSFITSVGVLASAIVAFHGAAAFGAPTRYEAETSPATCTGTIDSNHAGFSGSGFCNGNNAVGAAVQFTASASAAGTATLGVRFANGTTTSRPASLIVNGATVQTVQFEGTGAWTTWVTKTLTVSANAGNNTIRLSPTTANGLANVDFLEFEVAGTQPPPGNAMAVVAAMQPGWNLGNSFDATGADETSWGNPRVTQALINGVKAQGFKSIRIPVTWGQHQSAGPAYTLDAAYLTRVKEVVDWALAADLYVMINIHHDSWQWVANMPGDHNNVLARYNAIWTQLASRFQASSAKLIFESINEPQFTGSSGDAQNAMLLNELNTSFQRIVRQSGGNNATRLLVLPTLHTSADQPRVDELVSTFTALNDPNLIATVHFYGFWPFSVNIAGFTTFNAEVQQDLVSQFDRVANAFVSRNIPVIIGEYGLLGFDRQVGTIEQGEKLKFFEYLGFYARTKRLTTMLWDNGQHFGRTSLQWSDPELIGQIKSSWTTRSGTASSDQIFNARASAITAKTVTLNLNGTTFLGVRQGTTDLVAGTDYTISGSQLTFTAAALTRLSGSRAYGVNATVNVRFSQGVPWRINIVTYDPPVLQNASGSSGSFTIPTTFRGDQLATMEAKYADGTNAGPQNWTSFKEFDFTFAPNYSSNNIALKQEFFNEVNNGVRVTLTFHFWSGTRVTYFVTDSGSTITGSTS</sequence>
<dbReference type="CDD" id="cd04082">
    <property type="entry name" value="CBM35_pectate_lyase-like"/>
    <property type="match status" value="1"/>
</dbReference>
<dbReference type="GO" id="GO:0030245">
    <property type="term" value="P:cellulose catabolic process"/>
    <property type="evidence" value="ECO:0007669"/>
    <property type="project" value="UniProtKB-KW"/>
</dbReference>
<evidence type="ECO:0000256" key="1">
    <source>
        <dbReference type="ARBA" id="ARBA00005641"/>
    </source>
</evidence>
<evidence type="ECO:0000256" key="6">
    <source>
        <dbReference type="ARBA" id="ARBA00023295"/>
    </source>
</evidence>
<dbReference type="Pfam" id="PF00150">
    <property type="entry name" value="Cellulase"/>
    <property type="match status" value="1"/>
</dbReference>
<dbReference type="Pfam" id="PF18448">
    <property type="entry name" value="CBM46"/>
    <property type="match status" value="1"/>
</dbReference>
<evidence type="ECO:0000313" key="10">
    <source>
        <dbReference type="EMBL" id="GIH02342.1"/>
    </source>
</evidence>